<comment type="caution">
    <text evidence="1">The sequence shown here is derived from an EMBL/GenBank/DDBJ whole genome shotgun (WGS) entry which is preliminary data.</text>
</comment>
<evidence type="ECO:0000313" key="1">
    <source>
        <dbReference type="EMBL" id="KAI4461026.1"/>
    </source>
</evidence>
<keyword evidence="2" id="KW-1185">Reference proteome</keyword>
<sequence>MTSAAKRINSTISQSLTSVTNFPHNLILANLFSEKAAKSCDRPCQENDWPMICRYKFTIQTFLKDSSCDNCFQNTTECDPKCLTVEGKPRGFLAINQQLPGPPIQVCRNDVIIVEITNKLPSQSIAIHFRGQKQEDSPYMDGTPMVTQCPINSYTTFQYKFRAVTAGTHFYSAYSPSLVADGVFGGLIVREDNRFDLNHKLYDVDDENHLILISEWSKSFATDLMDAPDVPDKILINGKYSESQTPVFHILKGKRYRFRMAYTGGVTGCPVSMNVENHLLKVITLDGHSINPYEVDTIVLNKGERVDFVLKAKHELSDYRIHVKSHCFDDLKGNAIIRYDGYAEKGDIKKDVLDTNIKREFNTGFCQSTIGKVCIADLHSQRKMPNSLSQMDVEKQILISYNYVLFAKNSEDPSVYNKKKLYTANNITFLYPPSPLLTQYRDIPDTIVCNSEEKPSKCDNEEVCECVHIENVPLGATTELILIDQGGDTSEHVFHLHGYHFYVVAVKKFDEPMTVEKVKKLDDLGILFKRNLNNPPLKDTVRIPRYGSAVIRFIANNPGYWMLRDENAGLWTKGMDVLLKVGQTRNFPSPPSSFPTCGSWVGPEFYLG</sequence>
<name>A0ACB9T2J3_HOLOL</name>
<accession>A0ACB9T2J3</accession>
<organism evidence="1 2">
    <name type="scientific">Holotrichia oblita</name>
    <name type="common">Chafer beetle</name>
    <dbReference type="NCBI Taxonomy" id="644536"/>
    <lineage>
        <taxon>Eukaryota</taxon>
        <taxon>Metazoa</taxon>
        <taxon>Ecdysozoa</taxon>
        <taxon>Arthropoda</taxon>
        <taxon>Hexapoda</taxon>
        <taxon>Insecta</taxon>
        <taxon>Pterygota</taxon>
        <taxon>Neoptera</taxon>
        <taxon>Endopterygota</taxon>
        <taxon>Coleoptera</taxon>
        <taxon>Polyphaga</taxon>
        <taxon>Scarabaeiformia</taxon>
        <taxon>Scarabaeidae</taxon>
        <taxon>Melolonthinae</taxon>
        <taxon>Holotrichia</taxon>
    </lineage>
</organism>
<evidence type="ECO:0000313" key="2">
    <source>
        <dbReference type="Proteomes" id="UP001056778"/>
    </source>
</evidence>
<dbReference type="Proteomes" id="UP001056778">
    <property type="component" value="Chromosome 5"/>
</dbReference>
<proteinExistence type="predicted"/>
<dbReference type="EMBL" id="CM043019">
    <property type="protein sequence ID" value="KAI4461026.1"/>
    <property type="molecule type" value="Genomic_DNA"/>
</dbReference>
<gene>
    <name evidence="1" type="ORF">MML48_5g00016589</name>
</gene>
<protein>
    <submittedName>
        <fullName evidence="1">Multi-copper oxidase</fullName>
    </submittedName>
</protein>
<reference evidence="1" key="1">
    <citation type="submission" date="2022-04" db="EMBL/GenBank/DDBJ databases">
        <title>Chromosome-scale genome assembly of Holotrichia oblita Faldermann.</title>
        <authorList>
            <person name="Rongchong L."/>
        </authorList>
    </citation>
    <scope>NUCLEOTIDE SEQUENCE</scope>
    <source>
        <strain evidence="1">81SQS9</strain>
    </source>
</reference>